<dbReference type="EMBL" id="FNHG01000004">
    <property type="protein sequence ID" value="SDM07527.1"/>
    <property type="molecule type" value="Genomic_DNA"/>
</dbReference>
<feature type="chain" id="PRO_5011609555" description="J domain-containing protein" evidence="1">
    <location>
        <begin position="20"/>
        <end position="174"/>
    </location>
</feature>
<keyword evidence="3" id="KW-1185">Reference proteome</keyword>
<dbReference type="SUPFAM" id="SSF46565">
    <property type="entry name" value="Chaperone J-domain"/>
    <property type="match status" value="1"/>
</dbReference>
<dbReference type="InterPro" id="IPR036869">
    <property type="entry name" value="J_dom_sf"/>
</dbReference>
<accession>A0A1G9QAN0</accession>
<gene>
    <name evidence="2" type="ORF">SAMN04488568_104210</name>
</gene>
<reference evidence="2 3" key="1">
    <citation type="submission" date="2016-10" db="EMBL/GenBank/DDBJ databases">
        <authorList>
            <person name="de Groot N.N."/>
        </authorList>
    </citation>
    <scope>NUCLEOTIDE SEQUENCE [LARGE SCALE GENOMIC DNA]</scope>
    <source>
        <strain evidence="2 3">DSM 16077</strain>
    </source>
</reference>
<dbReference type="Proteomes" id="UP000199759">
    <property type="component" value="Unassembled WGS sequence"/>
</dbReference>
<evidence type="ECO:0000256" key="1">
    <source>
        <dbReference type="SAM" id="SignalP"/>
    </source>
</evidence>
<organism evidence="2 3">
    <name type="scientific">Maricaulis salignorans</name>
    <dbReference type="NCBI Taxonomy" id="144026"/>
    <lineage>
        <taxon>Bacteria</taxon>
        <taxon>Pseudomonadati</taxon>
        <taxon>Pseudomonadota</taxon>
        <taxon>Alphaproteobacteria</taxon>
        <taxon>Maricaulales</taxon>
        <taxon>Maricaulaceae</taxon>
        <taxon>Maricaulis</taxon>
    </lineage>
</organism>
<name>A0A1G9QAN0_9PROT</name>
<sequence length="174" mass="19056">MRYRSRMTSRVLTLAAAYAAFGLEPGAGLIAAKRKFREEVKTLHPDTTEPSPAALSRLAAIVEAIRHLEKHLPSCMEVEINSEQARRGLTRSMRSGERTIIVRIPAGITDGSFLQAVGEPDTSVQVRVIALAPDAARTAEPADFEPLDDFIEAFSRPSANARFARWIRKAQSAA</sequence>
<dbReference type="AlphaFoldDB" id="A0A1G9QAN0"/>
<evidence type="ECO:0000313" key="2">
    <source>
        <dbReference type="EMBL" id="SDM07527.1"/>
    </source>
</evidence>
<protein>
    <recommendedName>
        <fullName evidence="4">J domain-containing protein</fullName>
    </recommendedName>
</protein>
<feature type="signal peptide" evidence="1">
    <location>
        <begin position="1"/>
        <end position="19"/>
    </location>
</feature>
<evidence type="ECO:0008006" key="4">
    <source>
        <dbReference type="Google" id="ProtNLM"/>
    </source>
</evidence>
<keyword evidence="1" id="KW-0732">Signal</keyword>
<proteinExistence type="predicted"/>
<evidence type="ECO:0000313" key="3">
    <source>
        <dbReference type="Proteomes" id="UP000199759"/>
    </source>
</evidence>
<dbReference type="STRING" id="144026.SAMN04488568_104210"/>